<dbReference type="InterPro" id="IPR014284">
    <property type="entry name" value="RNA_pol_sigma-70_dom"/>
</dbReference>
<dbReference type="PANTHER" id="PTHR43133:SF8">
    <property type="entry name" value="RNA POLYMERASE SIGMA FACTOR HI_1459-RELATED"/>
    <property type="match status" value="1"/>
</dbReference>
<dbReference type="GO" id="GO:0016987">
    <property type="term" value="F:sigma factor activity"/>
    <property type="evidence" value="ECO:0007669"/>
    <property type="project" value="UniProtKB-KW"/>
</dbReference>
<dbReference type="PANTHER" id="PTHR43133">
    <property type="entry name" value="RNA POLYMERASE ECF-TYPE SIGMA FACTO"/>
    <property type="match status" value="1"/>
</dbReference>
<accession>A0A098QZS6</accession>
<dbReference type="RefSeq" id="WP_037546269.1">
    <property type="nucleotide sequence ID" value="NZ_JNUP01000031.1"/>
</dbReference>
<dbReference type="eggNOG" id="COG1595">
    <property type="taxonomic scope" value="Bacteria"/>
</dbReference>
<dbReference type="NCBIfam" id="TIGR02937">
    <property type="entry name" value="sigma70-ECF"/>
    <property type="match status" value="1"/>
</dbReference>
<evidence type="ECO:0000256" key="4">
    <source>
        <dbReference type="ARBA" id="ARBA00023125"/>
    </source>
</evidence>
<keyword evidence="5" id="KW-0804">Transcription</keyword>
<evidence type="ECO:0000313" key="7">
    <source>
        <dbReference type="EMBL" id="KGE73355.1"/>
    </source>
</evidence>
<dbReference type="EMBL" id="JNUP01000031">
    <property type="protein sequence ID" value="KGE73355.1"/>
    <property type="molecule type" value="Genomic_DNA"/>
</dbReference>
<dbReference type="SUPFAM" id="SSF88946">
    <property type="entry name" value="Sigma2 domain of RNA polymerase sigma factors"/>
    <property type="match status" value="1"/>
</dbReference>
<sequence>MQINIDDLYRTYGAMVFRRCLSILKDEDAALDIMQEVFVVLLRKQKTLDSRGPSSLLYTMATNLSINELHRRQNQQKRIEQTREDFEIQSQDNADELVLTRHFLDRIFTREDETTKTIAWYHYVEGYTLEETAHLVGMSMSGIRKRLRKLRERGLALKEV</sequence>
<protein>
    <recommendedName>
        <fullName evidence="6">RNA polymerase sigma-70 region 2 domain-containing protein</fullName>
    </recommendedName>
</protein>
<dbReference type="SUPFAM" id="SSF88659">
    <property type="entry name" value="Sigma3 and sigma4 domains of RNA polymerase sigma factors"/>
    <property type="match status" value="1"/>
</dbReference>
<dbReference type="InterPro" id="IPR013325">
    <property type="entry name" value="RNA_pol_sigma_r2"/>
</dbReference>
<dbReference type="STRING" id="1480694.DC28_04340"/>
<feature type="domain" description="RNA polymerase sigma-70 region 2" evidence="6">
    <location>
        <begin position="8"/>
        <end position="73"/>
    </location>
</feature>
<evidence type="ECO:0000259" key="6">
    <source>
        <dbReference type="Pfam" id="PF04542"/>
    </source>
</evidence>
<evidence type="ECO:0000313" key="8">
    <source>
        <dbReference type="Proteomes" id="UP000029692"/>
    </source>
</evidence>
<dbReference type="OrthoDB" id="9795666at2"/>
<dbReference type="InterPro" id="IPR036388">
    <property type="entry name" value="WH-like_DNA-bd_sf"/>
</dbReference>
<dbReference type="Gene3D" id="1.10.1740.10">
    <property type="match status" value="1"/>
</dbReference>
<dbReference type="Proteomes" id="UP000029692">
    <property type="component" value="Unassembled WGS sequence"/>
</dbReference>
<reference evidence="7 8" key="1">
    <citation type="submission" date="2014-05" db="EMBL/GenBank/DDBJ databases">
        <title>De novo Genome Sequence of Spirocheata sp.</title>
        <authorList>
            <person name="Shivani Y."/>
            <person name="Subhash Y."/>
            <person name="Tushar L."/>
            <person name="Sasikala C."/>
            <person name="Ramana C.V."/>
        </authorList>
    </citation>
    <scope>NUCLEOTIDE SEQUENCE [LARGE SCALE GENOMIC DNA]</scope>
    <source>
        <strain evidence="7 8">JC230</strain>
    </source>
</reference>
<evidence type="ECO:0000256" key="5">
    <source>
        <dbReference type="ARBA" id="ARBA00023163"/>
    </source>
</evidence>
<evidence type="ECO:0000256" key="1">
    <source>
        <dbReference type="ARBA" id="ARBA00010641"/>
    </source>
</evidence>
<dbReference type="InterPro" id="IPR039425">
    <property type="entry name" value="RNA_pol_sigma-70-like"/>
</dbReference>
<dbReference type="InterPro" id="IPR013324">
    <property type="entry name" value="RNA_pol_sigma_r3/r4-like"/>
</dbReference>
<dbReference type="AlphaFoldDB" id="A0A098QZS6"/>
<dbReference type="GO" id="GO:0006352">
    <property type="term" value="P:DNA-templated transcription initiation"/>
    <property type="evidence" value="ECO:0007669"/>
    <property type="project" value="InterPro"/>
</dbReference>
<name>A0A098QZS6_9SPIO</name>
<dbReference type="Gene3D" id="1.10.10.10">
    <property type="entry name" value="Winged helix-like DNA-binding domain superfamily/Winged helix DNA-binding domain"/>
    <property type="match status" value="1"/>
</dbReference>
<evidence type="ECO:0000256" key="2">
    <source>
        <dbReference type="ARBA" id="ARBA00023015"/>
    </source>
</evidence>
<evidence type="ECO:0000256" key="3">
    <source>
        <dbReference type="ARBA" id="ARBA00023082"/>
    </source>
</evidence>
<keyword evidence="8" id="KW-1185">Reference proteome</keyword>
<proteinExistence type="inferred from homology"/>
<gene>
    <name evidence="7" type="ORF">DC28_04340</name>
</gene>
<comment type="caution">
    <text evidence="7">The sequence shown here is derived from an EMBL/GenBank/DDBJ whole genome shotgun (WGS) entry which is preliminary data.</text>
</comment>
<comment type="similarity">
    <text evidence="1">Belongs to the sigma-70 factor family. ECF subfamily.</text>
</comment>
<dbReference type="GO" id="GO:0003677">
    <property type="term" value="F:DNA binding"/>
    <property type="evidence" value="ECO:0007669"/>
    <property type="project" value="UniProtKB-KW"/>
</dbReference>
<organism evidence="7 8">
    <name type="scientific">Spirochaeta lutea</name>
    <dbReference type="NCBI Taxonomy" id="1480694"/>
    <lineage>
        <taxon>Bacteria</taxon>
        <taxon>Pseudomonadati</taxon>
        <taxon>Spirochaetota</taxon>
        <taxon>Spirochaetia</taxon>
        <taxon>Spirochaetales</taxon>
        <taxon>Spirochaetaceae</taxon>
        <taxon>Spirochaeta</taxon>
    </lineage>
</organism>
<keyword evidence="4" id="KW-0238">DNA-binding</keyword>
<dbReference type="InterPro" id="IPR007627">
    <property type="entry name" value="RNA_pol_sigma70_r2"/>
</dbReference>
<keyword evidence="3" id="KW-0731">Sigma factor</keyword>
<dbReference type="Pfam" id="PF04542">
    <property type="entry name" value="Sigma70_r2"/>
    <property type="match status" value="1"/>
</dbReference>
<keyword evidence="2" id="KW-0805">Transcription regulation</keyword>